<dbReference type="InParanoid" id="F8AD44"/>
<dbReference type="InterPro" id="IPR017900">
    <property type="entry name" value="4Fe4S_Fe_S_CS"/>
</dbReference>
<dbReference type="PROSITE" id="PS51379">
    <property type="entry name" value="4FE4S_FER_2"/>
    <property type="match status" value="4"/>
</dbReference>
<organism evidence="10 11">
    <name type="scientific">Thermodesulfatator indicus (strain DSM 15286 / JCM 11887 / CIR29812)</name>
    <dbReference type="NCBI Taxonomy" id="667014"/>
    <lineage>
        <taxon>Bacteria</taxon>
        <taxon>Pseudomonadati</taxon>
        <taxon>Thermodesulfobacteriota</taxon>
        <taxon>Thermodesulfobacteria</taxon>
        <taxon>Thermodesulfobacteriales</taxon>
        <taxon>Thermodesulfatatoraceae</taxon>
        <taxon>Thermodesulfatator</taxon>
    </lineage>
</organism>
<evidence type="ECO:0000256" key="4">
    <source>
        <dbReference type="ARBA" id="ARBA00022723"/>
    </source>
</evidence>
<dbReference type="PANTHER" id="PTHR43498">
    <property type="entry name" value="FERREDOXIN:COB-COM HETERODISULFIDE REDUCTASE SUBUNIT A"/>
    <property type="match status" value="1"/>
</dbReference>
<keyword evidence="8" id="KW-0411">Iron-sulfur</keyword>
<evidence type="ECO:0000256" key="5">
    <source>
        <dbReference type="ARBA" id="ARBA00022827"/>
    </source>
</evidence>
<evidence type="ECO:0000313" key="10">
    <source>
        <dbReference type="EMBL" id="AEH45919.1"/>
    </source>
</evidence>
<dbReference type="PATRIC" id="fig|667014.3.peg.2127"/>
<name>F8AD44_THEID</name>
<keyword evidence="7" id="KW-0408">Iron</keyword>
<evidence type="ECO:0000256" key="7">
    <source>
        <dbReference type="ARBA" id="ARBA00023004"/>
    </source>
</evidence>
<dbReference type="Gene3D" id="3.30.70.20">
    <property type="match status" value="2"/>
</dbReference>
<proteinExistence type="inferred from homology"/>
<evidence type="ECO:0000256" key="8">
    <source>
        <dbReference type="ARBA" id="ARBA00023014"/>
    </source>
</evidence>
<dbReference type="InterPro" id="IPR017896">
    <property type="entry name" value="4Fe4S_Fe-S-bd"/>
</dbReference>
<dbReference type="AlphaFoldDB" id="F8AD44"/>
<accession>F8AD44</accession>
<dbReference type="InterPro" id="IPR036188">
    <property type="entry name" value="FAD/NAD-bd_sf"/>
</dbReference>
<dbReference type="PRINTS" id="PR00368">
    <property type="entry name" value="FADPNR"/>
</dbReference>
<dbReference type="OrthoDB" id="9766627at2"/>
<dbReference type="InterPro" id="IPR039650">
    <property type="entry name" value="HdrA-like"/>
</dbReference>
<reference evidence="10 11" key="2">
    <citation type="journal article" date="2012" name="Stand. Genomic Sci.">
        <title>Complete genome sequence of the thermophilic sulfate-reducing ocean bacterium Thermodesulfatator indicus type strain (CIR29812(T)).</title>
        <authorList>
            <person name="Anderson I."/>
            <person name="Saunders E."/>
            <person name="Lapidus A."/>
            <person name="Nolan M."/>
            <person name="Lucas S."/>
            <person name="Tice H."/>
            <person name="Del Rio T.G."/>
            <person name="Cheng J.F."/>
            <person name="Han C."/>
            <person name="Tapia R."/>
            <person name="Goodwin L.A."/>
            <person name="Pitluck S."/>
            <person name="Liolios K."/>
            <person name="Mavromatis K."/>
            <person name="Pagani I."/>
            <person name="Ivanova N."/>
            <person name="Mikhailova N."/>
            <person name="Pati A."/>
            <person name="Chen A."/>
            <person name="Palaniappan K."/>
            <person name="Land M."/>
            <person name="Hauser L."/>
            <person name="Jeffries C.D."/>
            <person name="Chang Y.J."/>
            <person name="Brambilla E.M."/>
            <person name="Rohde M."/>
            <person name="Spring S."/>
            <person name="Goker M."/>
            <person name="Detter J.C."/>
            <person name="Woyke T."/>
            <person name="Bristow J."/>
            <person name="Eisen J.A."/>
            <person name="Markowitz V."/>
            <person name="Hugenholtz P."/>
            <person name="Kyrpides N.C."/>
            <person name="Klenk H.P."/>
        </authorList>
    </citation>
    <scope>NUCLEOTIDE SEQUENCE [LARGE SCALE GENOMIC DNA]</scope>
    <source>
        <strain evidence="11">DSM 15286 / JCM 11887 / CIR29812</strain>
    </source>
</reference>
<gene>
    <name evidence="10" type="ordered locus">Thein_2069</name>
</gene>
<dbReference type="STRING" id="667014.Thein_2069"/>
<dbReference type="Pfam" id="PF13187">
    <property type="entry name" value="Fer4_9"/>
    <property type="match status" value="1"/>
</dbReference>
<evidence type="ECO:0000313" key="11">
    <source>
        <dbReference type="Proteomes" id="UP000006793"/>
    </source>
</evidence>
<dbReference type="Gene3D" id="3.40.50.720">
    <property type="entry name" value="NAD(P)-binding Rossmann-like Domain"/>
    <property type="match status" value="1"/>
</dbReference>
<dbReference type="PANTHER" id="PTHR43498:SF1">
    <property type="entry name" value="COB--COM HETERODISULFIDE REDUCTASE IRON-SULFUR SUBUNIT A"/>
    <property type="match status" value="1"/>
</dbReference>
<keyword evidence="3" id="KW-0004">4Fe-4S</keyword>
<dbReference type="GO" id="GO:0051539">
    <property type="term" value="F:4 iron, 4 sulfur cluster binding"/>
    <property type="evidence" value="ECO:0007669"/>
    <property type="project" value="UniProtKB-KW"/>
</dbReference>
<keyword evidence="6" id="KW-0560">Oxidoreductase</keyword>
<dbReference type="Pfam" id="PF12831">
    <property type="entry name" value="FAD_oxidored"/>
    <property type="match status" value="1"/>
</dbReference>
<evidence type="ECO:0000256" key="1">
    <source>
        <dbReference type="ARBA" id="ARBA00001974"/>
    </source>
</evidence>
<evidence type="ECO:0000259" key="9">
    <source>
        <dbReference type="PROSITE" id="PS51379"/>
    </source>
</evidence>
<dbReference type="Proteomes" id="UP000006793">
    <property type="component" value="Chromosome"/>
</dbReference>
<dbReference type="GO" id="GO:0046872">
    <property type="term" value="F:metal ion binding"/>
    <property type="evidence" value="ECO:0007669"/>
    <property type="project" value="UniProtKB-KW"/>
</dbReference>
<dbReference type="SUPFAM" id="SSF54862">
    <property type="entry name" value="4Fe-4S ferredoxins"/>
    <property type="match status" value="1"/>
</dbReference>
<evidence type="ECO:0000256" key="6">
    <source>
        <dbReference type="ARBA" id="ARBA00023002"/>
    </source>
</evidence>
<dbReference type="InterPro" id="IPR023753">
    <property type="entry name" value="FAD/NAD-binding_dom"/>
</dbReference>
<dbReference type="GO" id="GO:0016491">
    <property type="term" value="F:oxidoreductase activity"/>
    <property type="evidence" value="ECO:0007669"/>
    <property type="project" value="UniProtKB-KW"/>
</dbReference>
<dbReference type="PaxDb" id="667014-Thein_2069"/>
<comment type="cofactor">
    <cofactor evidence="1">
        <name>FAD</name>
        <dbReference type="ChEBI" id="CHEBI:57692"/>
    </cofactor>
</comment>
<feature type="domain" description="4Fe-4S ferredoxin-type" evidence="9">
    <location>
        <begin position="97"/>
        <end position="127"/>
    </location>
</feature>
<dbReference type="PRINTS" id="PR00411">
    <property type="entry name" value="PNDRDTASEI"/>
</dbReference>
<dbReference type="Pfam" id="PF00037">
    <property type="entry name" value="Fer4"/>
    <property type="match status" value="1"/>
</dbReference>
<feature type="domain" description="4Fe-4S ferredoxin-type" evidence="9">
    <location>
        <begin position="144"/>
        <end position="179"/>
    </location>
</feature>
<dbReference type="RefSeq" id="WP_013908658.1">
    <property type="nucleotide sequence ID" value="NC_015681.1"/>
</dbReference>
<reference evidence="11" key="1">
    <citation type="submission" date="2011-04" db="EMBL/GenBank/DDBJ databases">
        <title>The complete genome of Thermodesulfatator indicus DSM 15286.</title>
        <authorList>
            <person name="Lucas S."/>
            <person name="Copeland A."/>
            <person name="Lapidus A."/>
            <person name="Bruce D."/>
            <person name="Goodwin L."/>
            <person name="Pitluck S."/>
            <person name="Peters L."/>
            <person name="Kyrpides N."/>
            <person name="Mavromatis K."/>
            <person name="Pagani I."/>
            <person name="Ivanova N."/>
            <person name="Saunders L."/>
            <person name="Detter J.C."/>
            <person name="Tapia R."/>
            <person name="Han C."/>
            <person name="Land M."/>
            <person name="Hauser L."/>
            <person name="Markowitz V."/>
            <person name="Cheng J.-F."/>
            <person name="Hugenholtz P."/>
            <person name="Woyke T."/>
            <person name="Wu D."/>
            <person name="Spring S."/>
            <person name="Schroeder M."/>
            <person name="Brambilla E."/>
            <person name="Klenk H.-P."/>
            <person name="Eisen J.A."/>
        </authorList>
    </citation>
    <scope>NUCLEOTIDE SEQUENCE [LARGE SCALE GENOMIC DNA]</scope>
    <source>
        <strain evidence="11">DSM 15286 / JCM 11887 / CIR29812</strain>
    </source>
</reference>
<dbReference type="HOGENOM" id="CLU_004231_2_0_0"/>
<sequence length="1005" mass="111458">MGKGSVLVVGGGIAGVQAALDLAASGFFVYLVEKKPAIGGTMSQLDKTFPTNDCSMCILSPKLVELSRNQNVKLLTLSEVVSCKGQPGDFTVKIRRYPRYIDEEKCMACGECAKKCPKKVPHQFDQGLSYRKAIYLMYPQAVPLKYAIDPENCIRLKKPGRCGFCAEVCPSGAINFEQKIEDLEINVGVILLATGFETFDSHKLYLLGYGNLPQVMTSLEFERILSASGPTGGQLVRLYDSKSIRKIAWLQCVGSRDINRAKTPYCSSICCMYALKQAVIAKEHAHGPLETVIFYMDMRTMGKGFEAYLERAKEEGVRLVRSRIHSIYPSEDKIILRYLDGDKFKEEDFDLVVLSVGVKPNSSLPNLAEITSSSLDEFGFLKTESLESKPGVFAFGTAIGPKDIPETVTEAMAAAAKAEEFLAPARNTETRKKAYLPERFVFPEEPRIGVFVCHCGFNIAGVVKVKEVASFAANLPDVYYAGDHTFTCAENTINKIIQIIKEKNLNRIVVAACTPRTHEPIFQDTLKTAGLNPNLFEMANIRDQDSWVHPDDPERATEKAKELVLMAVNRVRLKKPVSAGSIKVRRKALVVGGGLAGLQAALSLADQGFETHIVDKQEELGGFARKIYRPLKGKFLPELALELAEKAQKHPLIKVHLQTKVKDTSGSVGDFKTQLSNGENIEHGVVILATGARPHLPKEPHSFGYGVSPKVKLNLELDELIQKNPEKIKKIKEIVFIQCVGSRTPENPYCSRVCCTRTMEQILALKDINPKLKIYVLYRDIRTYGFKELLYLKARKKGALFIRYEPESLPEIKLKDNILVKIYDYTVKKEIELKPDLLILAVGIEPNKESRELAKLYKCALTQEGFMLEAHQKLRPVDFATEGIFMAGLCHYPKPAEESMTQGLAAAARAANILSCDELPLEAQVAESDPRKCSACGQCEKICPYQAVKLEETKLFGLVSRVNRSLCKGCGNCVSSCRSGAIKLKNVDEEILISSVEGVCGRLWY</sequence>
<keyword evidence="5" id="KW-0274">FAD</keyword>
<dbReference type="eggNOG" id="COG1148">
    <property type="taxonomic scope" value="Bacteria"/>
</dbReference>
<comment type="similarity">
    <text evidence="2">Belongs to the HdrA family.</text>
</comment>
<protein>
    <submittedName>
        <fullName evidence="10">Fumarate reductase/succinate dehydrogenase flavoprotein domain protein</fullName>
    </submittedName>
</protein>
<dbReference type="KEGG" id="tid:Thein_2069"/>
<keyword evidence="11" id="KW-1185">Reference proteome</keyword>
<dbReference type="SUPFAM" id="SSF51905">
    <property type="entry name" value="FAD/NAD(P)-binding domain"/>
    <property type="match status" value="2"/>
</dbReference>
<dbReference type="Pfam" id="PF07992">
    <property type="entry name" value="Pyr_redox_2"/>
    <property type="match status" value="1"/>
</dbReference>
<feature type="domain" description="4Fe-4S ferredoxin-type" evidence="9">
    <location>
        <begin position="924"/>
        <end position="953"/>
    </location>
</feature>
<keyword evidence="5" id="KW-0285">Flavoprotein</keyword>
<keyword evidence="4" id="KW-0479">Metal-binding</keyword>
<dbReference type="EMBL" id="CP002683">
    <property type="protein sequence ID" value="AEH45919.1"/>
    <property type="molecule type" value="Genomic_DNA"/>
</dbReference>
<feature type="domain" description="4Fe-4S ferredoxin-type" evidence="9">
    <location>
        <begin position="958"/>
        <end position="987"/>
    </location>
</feature>
<dbReference type="PROSITE" id="PS00198">
    <property type="entry name" value="4FE4S_FER_1"/>
    <property type="match status" value="2"/>
</dbReference>
<dbReference type="Gene3D" id="3.50.50.60">
    <property type="entry name" value="FAD/NAD(P)-binding domain"/>
    <property type="match status" value="2"/>
</dbReference>
<evidence type="ECO:0000256" key="3">
    <source>
        <dbReference type="ARBA" id="ARBA00022485"/>
    </source>
</evidence>
<evidence type="ECO:0000256" key="2">
    <source>
        <dbReference type="ARBA" id="ARBA00006561"/>
    </source>
</evidence>